<proteinExistence type="predicted"/>
<dbReference type="SUPFAM" id="SSF49503">
    <property type="entry name" value="Cupredoxins"/>
    <property type="match status" value="1"/>
</dbReference>
<accession>A0A3G3K0F2</accession>
<dbReference type="Gene3D" id="2.60.40.420">
    <property type="entry name" value="Cupredoxins - blue copper proteins"/>
    <property type="match status" value="1"/>
</dbReference>
<dbReference type="Proteomes" id="UP000269097">
    <property type="component" value="Chromosome"/>
</dbReference>
<dbReference type="AlphaFoldDB" id="A0A3G3K0F2"/>
<organism evidence="2 3">
    <name type="scientific">Cohnella candidum</name>
    <dbReference type="NCBI Taxonomy" id="2674991"/>
    <lineage>
        <taxon>Bacteria</taxon>
        <taxon>Bacillati</taxon>
        <taxon>Bacillota</taxon>
        <taxon>Bacilli</taxon>
        <taxon>Bacillales</taxon>
        <taxon>Paenibacillaceae</taxon>
        <taxon>Cohnella</taxon>
    </lineage>
</organism>
<evidence type="ECO:0000313" key="3">
    <source>
        <dbReference type="Proteomes" id="UP000269097"/>
    </source>
</evidence>
<feature type="signal peptide" evidence="1">
    <location>
        <begin position="1"/>
        <end position="22"/>
    </location>
</feature>
<dbReference type="InterPro" id="IPR008972">
    <property type="entry name" value="Cupredoxin"/>
</dbReference>
<keyword evidence="1" id="KW-0732">Signal</keyword>
<dbReference type="PROSITE" id="PS51257">
    <property type="entry name" value="PROKAR_LIPOPROTEIN"/>
    <property type="match status" value="1"/>
</dbReference>
<name>A0A3G3K0F2_9BACL</name>
<evidence type="ECO:0000256" key="1">
    <source>
        <dbReference type="SAM" id="SignalP"/>
    </source>
</evidence>
<feature type="chain" id="PRO_5038707159" evidence="1">
    <location>
        <begin position="23"/>
        <end position="126"/>
    </location>
</feature>
<gene>
    <name evidence="2" type="ORF">EAV92_14040</name>
</gene>
<evidence type="ECO:0000313" key="2">
    <source>
        <dbReference type="EMBL" id="AYQ73601.1"/>
    </source>
</evidence>
<dbReference type="EMBL" id="CP033433">
    <property type="protein sequence ID" value="AYQ73601.1"/>
    <property type="molecule type" value="Genomic_DNA"/>
</dbReference>
<protein>
    <submittedName>
        <fullName evidence="2">Cytochrome C oxidase subunit II</fullName>
    </submittedName>
</protein>
<sequence>MRHKLASLLILGALAFALSACGGGKDSGPQASESPSASQTASQEVVIKASNWEFDKPEYIVPKDTPVKITLELDGGHGIKIDEAGINLGPGHESTVVTMKAGTYEFKCSIMCGRGHKDMVSKLIVQ</sequence>
<dbReference type="KEGG" id="coh:EAV92_14040"/>
<dbReference type="RefSeq" id="WP_123041685.1">
    <property type="nucleotide sequence ID" value="NZ_CP033433.1"/>
</dbReference>
<reference evidence="2 3" key="1">
    <citation type="submission" date="2018-10" db="EMBL/GenBank/DDBJ databases">
        <title>Genome Sequence of Cohnella sp.</title>
        <authorList>
            <person name="Srinivasan S."/>
            <person name="Kim M.K."/>
        </authorList>
    </citation>
    <scope>NUCLEOTIDE SEQUENCE [LARGE SCALE GENOMIC DNA]</scope>
    <source>
        <strain evidence="2 3">18JY8-7</strain>
    </source>
</reference>
<keyword evidence="3" id="KW-1185">Reference proteome</keyword>